<dbReference type="EMBL" id="FXTT01000002">
    <property type="protein sequence ID" value="SMP16115.1"/>
    <property type="molecule type" value="Genomic_DNA"/>
</dbReference>
<dbReference type="InterPro" id="IPR050469">
    <property type="entry name" value="Diguanylate_Cyclase"/>
</dbReference>
<accession>A0ABY1NR57</accession>
<dbReference type="Pfam" id="PF00990">
    <property type="entry name" value="GGDEF"/>
    <property type="match status" value="1"/>
</dbReference>
<evidence type="ECO:0000256" key="1">
    <source>
        <dbReference type="ARBA" id="ARBA00012528"/>
    </source>
</evidence>
<comment type="caution">
    <text evidence="5">The sequence shown here is derived from an EMBL/GenBank/DDBJ whole genome shotgun (WGS) entry which is preliminary data.</text>
</comment>
<name>A0ABY1NR57_9HYPH</name>
<dbReference type="NCBIfam" id="TIGR00254">
    <property type="entry name" value="GGDEF"/>
    <property type="match status" value="1"/>
</dbReference>
<organism evidence="5 6">
    <name type="scientific">Roseibium denhamense</name>
    <dbReference type="NCBI Taxonomy" id="76305"/>
    <lineage>
        <taxon>Bacteria</taxon>
        <taxon>Pseudomonadati</taxon>
        <taxon>Pseudomonadota</taxon>
        <taxon>Alphaproteobacteria</taxon>
        <taxon>Hyphomicrobiales</taxon>
        <taxon>Stappiaceae</taxon>
        <taxon>Roseibium</taxon>
    </lineage>
</organism>
<dbReference type="SMART" id="SM00267">
    <property type="entry name" value="GGDEF"/>
    <property type="match status" value="1"/>
</dbReference>
<evidence type="ECO:0000259" key="4">
    <source>
        <dbReference type="PROSITE" id="PS50887"/>
    </source>
</evidence>
<feature type="transmembrane region" description="Helical" evidence="3">
    <location>
        <begin position="6"/>
        <end position="29"/>
    </location>
</feature>
<evidence type="ECO:0000256" key="3">
    <source>
        <dbReference type="SAM" id="Phobius"/>
    </source>
</evidence>
<keyword evidence="3" id="KW-1133">Transmembrane helix</keyword>
<reference evidence="5 6" key="1">
    <citation type="submission" date="2017-05" db="EMBL/GenBank/DDBJ databases">
        <authorList>
            <person name="Varghese N."/>
            <person name="Submissions S."/>
        </authorList>
    </citation>
    <scope>NUCLEOTIDE SEQUENCE [LARGE SCALE GENOMIC DNA]</scope>
    <source>
        <strain evidence="5 6">DSM 15949</strain>
    </source>
</reference>
<dbReference type="SUPFAM" id="SSF55073">
    <property type="entry name" value="Nucleotide cyclase"/>
    <property type="match status" value="1"/>
</dbReference>
<evidence type="ECO:0000313" key="5">
    <source>
        <dbReference type="EMBL" id="SMP16115.1"/>
    </source>
</evidence>
<dbReference type="PANTHER" id="PTHR45138">
    <property type="entry name" value="REGULATORY COMPONENTS OF SENSORY TRANSDUCTION SYSTEM"/>
    <property type="match status" value="1"/>
</dbReference>
<evidence type="ECO:0000313" key="6">
    <source>
        <dbReference type="Proteomes" id="UP001157914"/>
    </source>
</evidence>
<dbReference type="InterPro" id="IPR029787">
    <property type="entry name" value="Nucleotide_cyclase"/>
</dbReference>
<dbReference type="PANTHER" id="PTHR45138:SF9">
    <property type="entry name" value="DIGUANYLATE CYCLASE DGCM-RELATED"/>
    <property type="match status" value="1"/>
</dbReference>
<sequence>MTLDAPTLFTSVTITQIAGAAIMLCAALIWRYHSKSSVSSLFTWSAGLILLGSGAVLLGLRGQVPDAYSLVLANTLFIAGALMRASAMRMFFGLTPFWALIVLPALGWLALCLFYPPFLSDLVMRVNYVQFWVILSGLMIAHVGFFRNREKLVTGRALGVIAVFEASGYIWYVVNHNVGQYGEYQKSFSEPFMAASLLIVLTALVLMIALVIAAVVERSLNGFKEQADTDALTGLANRRAFYRDARASIAAMDDDGRATYSIIMLDLDCFKSVNDRFSHAMGDNVLQLFSRVTRNTIPDGAVAGRLGGEEFAIFMPGADREFAHLTAQRICRQFSTRCQEASSGRMIVSASAGVVTARKPQPFERVLEAADRGVYKAKRKGRAQIVVMDLTKSGALKWLADEDLFSTLKRKAA</sequence>
<gene>
    <name evidence="5" type="ORF">SAMN06265374_1669</name>
</gene>
<dbReference type="InterPro" id="IPR000160">
    <property type="entry name" value="GGDEF_dom"/>
</dbReference>
<feature type="domain" description="GGDEF" evidence="4">
    <location>
        <begin position="258"/>
        <end position="390"/>
    </location>
</feature>
<keyword evidence="3" id="KW-0472">Membrane</keyword>
<feature type="transmembrane region" description="Helical" evidence="3">
    <location>
        <begin position="97"/>
        <end position="116"/>
    </location>
</feature>
<feature type="transmembrane region" description="Helical" evidence="3">
    <location>
        <begin position="67"/>
        <end position="85"/>
    </location>
</feature>
<dbReference type="Proteomes" id="UP001157914">
    <property type="component" value="Unassembled WGS sequence"/>
</dbReference>
<feature type="transmembrane region" description="Helical" evidence="3">
    <location>
        <begin position="192"/>
        <end position="216"/>
    </location>
</feature>
<protein>
    <recommendedName>
        <fullName evidence="1">diguanylate cyclase</fullName>
        <ecNumber evidence="1">2.7.7.65</ecNumber>
    </recommendedName>
</protein>
<dbReference type="InterPro" id="IPR043128">
    <property type="entry name" value="Rev_trsase/Diguanyl_cyclase"/>
</dbReference>
<keyword evidence="3" id="KW-0812">Transmembrane</keyword>
<feature type="transmembrane region" description="Helical" evidence="3">
    <location>
        <begin position="128"/>
        <end position="146"/>
    </location>
</feature>
<evidence type="ECO:0000256" key="2">
    <source>
        <dbReference type="ARBA" id="ARBA00034247"/>
    </source>
</evidence>
<proteinExistence type="predicted"/>
<feature type="transmembrane region" description="Helical" evidence="3">
    <location>
        <begin position="153"/>
        <end position="172"/>
    </location>
</feature>
<dbReference type="RefSeq" id="WP_196220675.1">
    <property type="nucleotide sequence ID" value="NZ_BAAAEA010000003.1"/>
</dbReference>
<dbReference type="CDD" id="cd01949">
    <property type="entry name" value="GGDEF"/>
    <property type="match status" value="1"/>
</dbReference>
<dbReference type="Gene3D" id="3.30.70.270">
    <property type="match status" value="1"/>
</dbReference>
<dbReference type="PROSITE" id="PS50887">
    <property type="entry name" value="GGDEF"/>
    <property type="match status" value="1"/>
</dbReference>
<comment type="catalytic activity">
    <reaction evidence="2">
        <text>2 GTP = 3',3'-c-di-GMP + 2 diphosphate</text>
        <dbReference type="Rhea" id="RHEA:24898"/>
        <dbReference type="ChEBI" id="CHEBI:33019"/>
        <dbReference type="ChEBI" id="CHEBI:37565"/>
        <dbReference type="ChEBI" id="CHEBI:58805"/>
        <dbReference type="EC" id="2.7.7.65"/>
    </reaction>
</comment>
<feature type="transmembrane region" description="Helical" evidence="3">
    <location>
        <begin position="41"/>
        <end position="61"/>
    </location>
</feature>
<keyword evidence="6" id="KW-1185">Reference proteome</keyword>
<dbReference type="EC" id="2.7.7.65" evidence="1"/>